<feature type="region of interest" description="Disordered" evidence="1">
    <location>
        <begin position="40"/>
        <end position="76"/>
    </location>
</feature>
<name>A0ABQ6VZE5_9EURO</name>
<dbReference type="Proteomes" id="UP000325395">
    <property type="component" value="Unassembled WGS sequence"/>
</dbReference>
<gene>
    <name evidence="2" type="ORF">BDV36DRAFT_278351</name>
</gene>
<protein>
    <submittedName>
        <fullName evidence="2">Uncharacterized protein</fullName>
    </submittedName>
</protein>
<sequence length="163" mass="18696">MVLDIGNVPMCRGDGSYRHGARTFLLLRIYSVGYEEFHSGGEQKKKRKEKKKPHESSNVSGGIQKRKGHAMSIERNAFNSPSLETSRLCMHYMDRWWIPRKACQLSRRAYDIKLYPDSETRCHRPTPAETPSNRTCSSFFGEIPLLLSSGKKAYVPFDSQVPR</sequence>
<dbReference type="EMBL" id="ML735973">
    <property type="protein sequence ID" value="KAE8410269.1"/>
    <property type="molecule type" value="Genomic_DNA"/>
</dbReference>
<keyword evidence="3" id="KW-1185">Reference proteome</keyword>
<organism evidence="2 3">
    <name type="scientific">Aspergillus pseudocaelatus</name>
    <dbReference type="NCBI Taxonomy" id="1825620"/>
    <lineage>
        <taxon>Eukaryota</taxon>
        <taxon>Fungi</taxon>
        <taxon>Dikarya</taxon>
        <taxon>Ascomycota</taxon>
        <taxon>Pezizomycotina</taxon>
        <taxon>Eurotiomycetes</taxon>
        <taxon>Eurotiomycetidae</taxon>
        <taxon>Eurotiales</taxon>
        <taxon>Aspergillaceae</taxon>
        <taxon>Aspergillus</taxon>
        <taxon>Aspergillus subgen. Circumdati</taxon>
    </lineage>
</organism>
<reference evidence="2 3" key="1">
    <citation type="submission" date="2019-04" db="EMBL/GenBank/DDBJ databases">
        <authorList>
            <consortium name="DOE Joint Genome Institute"/>
            <person name="Mondo S."/>
            <person name="Kjaerbolling I."/>
            <person name="Vesth T."/>
            <person name="Frisvad J.C."/>
            <person name="Nybo J.L."/>
            <person name="Theobald S."/>
            <person name="Kildgaard S."/>
            <person name="Isbrandt T."/>
            <person name="Kuo A."/>
            <person name="Sato A."/>
            <person name="Lyhne E.K."/>
            <person name="Kogle M.E."/>
            <person name="Wiebenga A."/>
            <person name="Kun R.S."/>
            <person name="Lubbers R.J."/>
            <person name="Makela M.R."/>
            <person name="Barry K."/>
            <person name="Chovatia M."/>
            <person name="Clum A."/>
            <person name="Daum C."/>
            <person name="Haridas S."/>
            <person name="He G."/>
            <person name="LaButti K."/>
            <person name="Lipzen A."/>
            <person name="Riley R."/>
            <person name="Salamov A."/>
            <person name="Simmons B.A."/>
            <person name="Magnuson J.K."/>
            <person name="Henrissat B."/>
            <person name="Mortensen U.H."/>
            <person name="Larsen T.O."/>
            <person name="Devries R.P."/>
            <person name="Grigoriev I.V."/>
            <person name="Machida M."/>
            <person name="Baker S.E."/>
            <person name="Andersen M.R."/>
            <person name="Cantor M.N."/>
            <person name="Hua S.X."/>
        </authorList>
    </citation>
    <scope>NUCLEOTIDE SEQUENCE [LARGE SCALE GENOMIC DNA]</scope>
    <source>
        <strain evidence="2 3">CBS 117616</strain>
    </source>
</reference>
<evidence type="ECO:0000313" key="3">
    <source>
        <dbReference type="Proteomes" id="UP000325395"/>
    </source>
</evidence>
<proteinExistence type="predicted"/>
<accession>A0ABQ6VZE5</accession>
<feature type="compositionally biased region" description="Basic residues" evidence="1">
    <location>
        <begin position="44"/>
        <end position="53"/>
    </location>
</feature>
<evidence type="ECO:0000313" key="2">
    <source>
        <dbReference type="EMBL" id="KAE8410269.1"/>
    </source>
</evidence>
<evidence type="ECO:0000256" key="1">
    <source>
        <dbReference type="SAM" id="MobiDB-lite"/>
    </source>
</evidence>